<dbReference type="AlphaFoldDB" id="A0A918RJ54"/>
<evidence type="ECO:0000313" key="1">
    <source>
        <dbReference type="EMBL" id="GGZ98377.1"/>
    </source>
</evidence>
<dbReference type="InterPro" id="IPR038695">
    <property type="entry name" value="Saro_0823-like_sf"/>
</dbReference>
<dbReference type="InterPro" id="IPR003795">
    <property type="entry name" value="DUF192"/>
</dbReference>
<accession>A0A918RJ54</accession>
<proteinExistence type="predicted"/>
<reference evidence="1" key="2">
    <citation type="submission" date="2020-09" db="EMBL/GenBank/DDBJ databases">
        <authorList>
            <person name="Sun Q."/>
            <person name="Kim S."/>
        </authorList>
    </citation>
    <scope>NUCLEOTIDE SEQUENCE</scope>
    <source>
        <strain evidence="1">KCTC 12711</strain>
    </source>
</reference>
<dbReference type="EMBL" id="BMXA01000001">
    <property type="protein sequence ID" value="GGZ98377.1"/>
    <property type="molecule type" value="Genomic_DNA"/>
</dbReference>
<evidence type="ECO:0000313" key="2">
    <source>
        <dbReference type="Proteomes" id="UP000614811"/>
    </source>
</evidence>
<dbReference type="Pfam" id="PF02643">
    <property type="entry name" value="DUF192"/>
    <property type="match status" value="1"/>
</dbReference>
<gene>
    <name evidence="1" type="ORF">GCM10008090_03530</name>
</gene>
<protein>
    <recommendedName>
        <fullName evidence="3">DUF192 domain-containing protein</fullName>
    </recommendedName>
</protein>
<dbReference type="PANTHER" id="PTHR37953:SF1">
    <property type="entry name" value="UPF0127 PROTEIN MJ1496"/>
    <property type="match status" value="1"/>
</dbReference>
<comment type="caution">
    <text evidence="1">The sequence shown here is derived from an EMBL/GenBank/DDBJ whole genome shotgun (WGS) entry which is preliminary data.</text>
</comment>
<dbReference type="Gene3D" id="2.60.120.1140">
    <property type="entry name" value="Protein of unknown function DUF192"/>
    <property type="match status" value="1"/>
</dbReference>
<organism evidence="1 2">
    <name type="scientific">Arenicella chitinivorans</name>
    <dbReference type="NCBI Taxonomy" id="1329800"/>
    <lineage>
        <taxon>Bacteria</taxon>
        <taxon>Pseudomonadati</taxon>
        <taxon>Pseudomonadota</taxon>
        <taxon>Gammaproteobacteria</taxon>
        <taxon>Arenicellales</taxon>
        <taxon>Arenicellaceae</taxon>
        <taxon>Arenicella</taxon>
    </lineage>
</organism>
<dbReference type="PANTHER" id="PTHR37953">
    <property type="entry name" value="UPF0127 PROTEIN MJ1496"/>
    <property type="match status" value="1"/>
</dbReference>
<keyword evidence="2" id="KW-1185">Reference proteome</keyword>
<dbReference type="Proteomes" id="UP000614811">
    <property type="component" value="Unassembled WGS sequence"/>
</dbReference>
<evidence type="ECO:0008006" key="3">
    <source>
        <dbReference type="Google" id="ProtNLM"/>
    </source>
</evidence>
<name>A0A918RJ54_9GAMM</name>
<sequence>MMMSWLLTLPGEERQTYRVHKMESFIERARGLLFQSGISAGEVYWFDRCSSVHMFGMRFPIDVVFLDKQFSITKIVSGLKPWRFSYSLGSRSVLEMKSGESSARQMKVGQVLEFQRVEDVKNV</sequence>
<reference evidence="1" key="1">
    <citation type="journal article" date="2014" name="Int. J. Syst. Evol. Microbiol.">
        <title>Complete genome sequence of Corynebacterium casei LMG S-19264T (=DSM 44701T), isolated from a smear-ripened cheese.</title>
        <authorList>
            <consortium name="US DOE Joint Genome Institute (JGI-PGF)"/>
            <person name="Walter F."/>
            <person name="Albersmeier A."/>
            <person name="Kalinowski J."/>
            <person name="Ruckert C."/>
        </authorList>
    </citation>
    <scope>NUCLEOTIDE SEQUENCE</scope>
    <source>
        <strain evidence="1">KCTC 12711</strain>
    </source>
</reference>